<evidence type="ECO:0000256" key="1">
    <source>
        <dbReference type="ARBA" id="ARBA00004123"/>
    </source>
</evidence>
<dbReference type="GO" id="GO:0003676">
    <property type="term" value="F:nucleic acid binding"/>
    <property type="evidence" value="ECO:0007669"/>
    <property type="project" value="InterPro"/>
</dbReference>
<evidence type="ECO:0000259" key="6">
    <source>
        <dbReference type="PROSITE" id="PS51754"/>
    </source>
</evidence>
<evidence type="ECO:0000313" key="8">
    <source>
        <dbReference type="Proteomes" id="UP000585474"/>
    </source>
</evidence>
<sequence length="916" mass="102635">MGKKMKLPFLSKKKDVATRHPWQWVLCKQPKTLSFRAGDDMFKTVNSAFFDFSGGVETPESLFTSSLESTSFSTQSEDQDDSKLGTITTDETVVRGAQAQSERLFFEPGDTRSIVKGEKASGFLFKESVVLAMESEDPYEDFKRSMKEMVEGHGLRDWDCLEELLVWYLKVNVKGGGQRLAVTGKQARRTLGLELSAVFQNIDTVQAKTIVSEGLPLLIKFGLNNCVGVRTGTTSGGHPEGCQGTRGGLHNGGVVEILSGASPLYVGRPLLLPMALQDDNYSISRQTRGEPPHVPRTHGNKGAKLLADAQRTTKTTSKQRSGQLLPEGDDIQDITIKRLQAQLAEMAQIMIDNRLMKSPQIDGAEPSREETTVGGSCGAFNAGSDSSAFKNLAIRQAVSELESITFTRADLERVQHSHYDPLVIQLRMNNYDVKRILVDTGSSVKSQIPRVSDRVHYCGYPFPVQYNCWPRLAAPNEKGSLHTAPNHQVLHFLRRKDPLRRPGSSQIVFSCYGLHKAAMKEVQLVEQEHEVLEDVDRNPKAKVVDDLMHYELDEPSSDRFFLTGHALRTEEHWCHISKDGHENVRANPGKILRAFSDETWDRGQPRINYCDQQSRQPEKCEGGSELDRDISRTEQCESANQQFKKYLMEPLLLSMTDEGKLLYVYLAIFEHVVSSVLLREARGARMAKYLAVAKDFLKEFRAVNIEQVGRDSNAHVDTLAGLASVFEGEVGRTIVVELISALSHETPLESILVKLSYQTMDYLGQLKIEFYDLTPSYPQCNVQAEATNKTIINGIKKRLEKTKGKWVKELPNVLWAYRTTSQKAINEMPYPLAFSFEAIIPLEIGLPTILTEVYDTSYNEAVLARDLDLRKVVGNTNDPIDEKLDPYWKGPYKVAKLAGKGAYYLEDAEGKQVLRP</sequence>
<dbReference type="PANTHER" id="PTHR48475">
    <property type="entry name" value="RIBONUCLEASE H"/>
    <property type="match status" value="1"/>
</dbReference>
<dbReference type="InterPro" id="IPR036397">
    <property type="entry name" value="RNaseH_sf"/>
</dbReference>
<keyword evidence="2" id="KW-0678">Repressor</keyword>
<organism evidence="7 8">
    <name type="scientific">Actinidia rufa</name>
    <dbReference type="NCBI Taxonomy" id="165716"/>
    <lineage>
        <taxon>Eukaryota</taxon>
        <taxon>Viridiplantae</taxon>
        <taxon>Streptophyta</taxon>
        <taxon>Embryophyta</taxon>
        <taxon>Tracheophyta</taxon>
        <taxon>Spermatophyta</taxon>
        <taxon>Magnoliopsida</taxon>
        <taxon>eudicotyledons</taxon>
        <taxon>Gunneridae</taxon>
        <taxon>Pentapetalae</taxon>
        <taxon>asterids</taxon>
        <taxon>Ericales</taxon>
        <taxon>Actinidiaceae</taxon>
        <taxon>Actinidia</taxon>
    </lineage>
</organism>
<comment type="subcellular location">
    <subcellularLocation>
        <location evidence="1">Nucleus</location>
    </subcellularLocation>
</comment>
<keyword evidence="8" id="KW-1185">Reference proteome</keyword>
<keyword evidence="4" id="KW-0804">Transcription</keyword>
<dbReference type="SUPFAM" id="SSF53098">
    <property type="entry name" value="Ribonuclease H-like"/>
    <property type="match status" value="1"/>
</dbReference>
<evidence type="ECO:0000256" key="5">
    <source>
        <dbReference type="ARBA" id="ARBA00023242"/>
    </source>
</evidence>
<accession>A0A7J0DZZ3</accession>
<dbReference type="NCBIfam" id="TIGR01568">
    <property type="entry name" value="A_thal_3678"/>
    <property type="match status" value="1"/>
</dbReference>
<dbReference type="Pfam" id="PF04844">
    <property type="entry name" value="Ovate"/>
    <property type="match status" value="1"/>
</dbReference>
<reference evidence="8" key="1">
    <citation type="submission" date="2019-07" db="EMBL/GenBank/DDBJ databases">
        <title>De Novo Assembly of kiwifruit Actinidia rufa.</title>
        <authorList>
            <person name="Sugita-Konishi S."/>
            <person name="Sato K."/>
            <person name="Mori E."/>
            <person name="Abe Y."/>
            <person name="Kisaki G."/>
            <person name="Hamano K."/>
            <person name="Suezawa K."/>
            <person name="Otani M."/>
            <person name="Fukuda T."/>
            <person name="Manabe T."/>
            <person name="Gomi K."/>
            <person name="Tabuchi M."/>
            <person name="Akimitsu K."/>
            <person name="Kataoka I."/>
        </authorList>
    </citation>
    <scope>NUCLEOTIDE SEQUENCE [LARGE SCALE GENOMIC DNA]</scope>
    <source>
        <strain evidence="8">cv. Fuchu</strain>
    </source>
</reference>
<keyword evidence="5" id="KW-0539">Nucleus</keyword>
<keyword evidence="3" id="KW-0805">Transcription regulation</keyword>
<dbReference type="InterPro" id="IPR006458">
    <property type="entry name" value="Ovate_C"/>
</dbReference>
<evidence type="ECO:0000256" key="4">
    <source>
        <dbReference type="ARBA" id="ARBA00023163"/>
    </source>
</evidence>
<dbReference type="PANTHER" id="PTHR48475:SF2">
    <property type="entry name" value="RIBONUCLEASE H"/>
    <property type="match status" value="1"/>
</dbReference>
<dbReference type="OrthoDB" id="689823at2759"/>
<comment type="caution">
    <text evidence="7">The sequence shown here is derived from an EMBL/GenBank/DDBJ whole genome shotgun (WGS) entry which is preliminary data.</text>
</comment>
<evidence type="ECO:0000313" key="7">
    <source>
        <dbReference type="EMBL" id="GFS46047.1"/>
    </source>
</evidence>
<dbReference type="Gene3D" id="3.30.420.10">
    <property type="entry name" value="Ribonuclease H-like superfamily/Ribonuclease H"/>
    <property type="match status" value="1"/>
</dbReference>
<gene>
    <name evidence="7" type="ORF">Acr_00g0099850</name>
</gene>
<dbReference type="AlphaFoldDB" id="A0A7J0DZZ3"/>
<name>A0A7J0DZZ3_9ERIC</name>
<feature type="domain" description="OVATE" evidence="6">
    <location>
        <begin position="131"/>
        <end position="190"/>
    </location>
</feature>
<dbReference type="EMBL" id="BJWL01000459">
    <property type="protein sequence ID" value="GFS46047.1"/>
    <property type="molecule type" value="Genomic_DNA"/>
</dbReference>
<dbReference type="GO" id="GO:0005634">
    <property type="term" value="C:nucleus"/>
    <property type="evidence" value="ECO:0007669"/>
    <property type="project" value="UniProtKB-SubCell"/>
</dbReference>
<dbReference type="GO" id="GO:0045892">
    <property type="term" value="P:negative regulation of DNA-templated transcription"/>
    <property type="evidence" value="ECO:0007669"/>
    <property type="project" value="UniProtKB-ARBA"/>
</dbReference>
<proteinExistence type="predicted"/>
<dbReference type="InterPro" id="IPR012337">
    <property type="entry name" value="RNaseH-like_sf"/>
</dbReference>
<dbReference type="PROSITE" id="PS51754">
    <property type="entry name" value="OVATE"/>
    <property type="match status" value="1"/>
</dbReference>
<evidence type="ECO:0000256" key="3">
    <source>
        <dbReference type="ARBA" id="ARBA00023015"/>
    </source>
</evidence>
<dbReference type="Proteomes" id="UP000585474">
    <property type="component" value="Unassembled WGS sequence"/>
</dbReference>
<protein>
    <submittedName>
        <fullName evidence="7">Ovate family protein 13</fullName>
    </submittedName>
</protein>
<evidence type="ECO:0000256" key="2">
    <source>
        <dbReference type="ARBA" id="ARBA00022491"/>
    </source>
</evidence>